<dbReference type="EMBL" id="GEDG01032831">
    <property type="protein sequence ID" value="JAP10605.1"/>
    <property type="molecule type" value="Transcribed_RNA"/>
</dbReference>
<feature type="non-terminal residue" evidence="2">
    <location>
        <position position="80"/>
    </location>
</feature>
<accession>A0A0V0GS09</accession>
<feature type="signal peptide" evidence="1">
    <location>
        <begin position="1"/>
        <end position="18"/>
    </location>
</feature>
<reference evidence="2" key="1">
    <citation type="submission" date="2015-12" db="EMBL/GenBank/DDBJ databases">
        <title>Gene expression during late stages of embryo sac development: a critical building block for successful pollen-pistil interactions.</title>
        <authorList>
            <person name="Liu Y."/>
            <person name="Joly V."/>
            <person name="Sabar M."/>
            <person name="Matton D.P."/>
        </authorList>
    </citation>
    <scope>NUCLEOTIDE SEQUENCE</scope>
</reference>
<name>A0A0V0GS09_SOLCH</name>
<keyword evidence="1" id="KW-0732">Signal</keyword>
<dbReference type="AlphaFoldDB" id="A0A0V0GS09"/>
<proteinExistence type="predicted"/>
<protein>
    <submittedName>
        <fullName evidence="2">Putative ovule protein</fullName>
    </submittedName>
</protein>
<sequence>MRVLICLITMYIVLVCLKRDPKLQFCRPGSSDIGKLGYASLTVWNMRTWKAMVCDYIGSRLYPSAEFTTLISFPFFIRIL</sequence>
<evidence type="ECO:0000313" key="2">
    <source>
        <dbReference type="EMBL" id="JAP10605.1"/>
    </source>
</evidence>
<organism evidence="2">
    <name type="scientific">Solanum chacoense</name>
    <name type="common">Chaco potato</name>
    <dbReference type="NCBI Taxonomy" id="4108"/>
    <lineage>
        <taxon>Eukaryota</taxon>
        <taxon>Viridiplantae</taxon>
        <taxon>Streptophyta</taxon>
        <taxon>Embryophyta</taxon>
        <taxon>Tracheophyta</taxon>
        <taxon>Spermatophyta</taxon>
        <taxon>Magnoliopsida</taxon>
        <taxon>eudicotyledons</taxon>
        <taxon>Gunneridae</taxon>
        <taxon>Pentapetalae</taxon>
        <taxon>asterids</taxon>
        <taxon>lamiids</taxon>
        <taxon>Solanales</taxon>
        <taxon>Solanaceae</taxon>
        <taxon>Solanoideae</taxon>
        <taxon>Solaneae</taxon>
        <taxon>Solanum</taxon>
    </lineage>
</organism>
<evidence type="ECO:0000256" key="1">
    <source>
        <dbReference type="SAM" id="SignalP"/>
    </source>
</evidence>
<feature type="chain" id="PRO_5006865487" evidence="1">
    <location>
        <begin position="19"/>
        <end position="80"/>
    </location>
</feature>